<dbReference type="GO" id="GO:0005739">
    <property type="term" value="C:mitochondrion"/>
    <property type="evidence" value="ECO:0007669"/>
    <property type="project" value="TreeGrafter"/>
</dbReference>
<dbReference type="OMA" id="RWMTHRV"/>
<comment type="similarity">
    <text evidence="1">Belongs to the universal ribosomal protein uS17 family.</text>
</comment>
<dbReference type="Proteomes" id="UP000054270">
    <property type="component" value="Unassembled WGS sequence"/>
</dbReference>
<dbReference type="Gene3D" id="2.40.50.140">
    <property type="entry name" value="Nucleic acid-binding proteins"/>
    <property type="match status" value="1"/>
</dbReference>
<gene>
    <name evidence="5" type="ORF">HYPSUDRAFT_37198</name>
</gene>
<dbReference type="OrthoDB" id="274752at2759"/>
<dbReference type="GO" id="GO:0003735">
    <property type="term" value="F:structural constituent of ribosome"/>
    <property type="evidence" value="ECO:0007669"/>
    <property type="project" value="InterPro"/>
</dbReference>
<evidence type="ECO:0000313" key="6">
    <source>
        <dbReference type="Proteomes" id="UP000054270"/>
    </source>
</evidence>
<dbReference type="GO" id="GO:1990904">
    <property type="term" value="C:ribonucleoprotein complex"/>
    <property type="evidence" value="ECO:0007669"/>
    <property type="project" value="UniProtKB-KW"/>
</dbReference>
<keyword evidence="6" id="KW-1185">Reference proteome</keyword>
<protein>
    <recommendedName>
        <fullName evidence="7">30S ribosomal protein S17</fullName>
    </recommendedName>
</protein>
<dbReference type="STRING" id="945553.A0A0D2MPA9"/>
<keyword evidence="2" id="KW-0689">Ribosomal protein</keyword>
<dbReference type="GO" id="GO:0005840">
    <property type="term" value="C:ribosome"/>
    <property type="evidence" value="ECO:0007669"/>
    <property type="project" value="UniProtKB-KW"/>
</dbReference>
<sequence>MPPMSFNGIVTKVGFMKKTATVTVSRWVVHNLTGKRIERSRKFLVHDELNQLRQEDLVTIRNCRPISAMKRFTLERILKSPEAEREAARALRAGETSKATSSIIREASELKQS</sequence>
<evidence type="ECO:0000313" key="5">
    <source>
        <dbReference type="EMBL" id="KJA25743.1"/>
    </source>
</evidence>
<proteinExistence type="inferred from homology"/>
<evidence type="ECO:0000256" key="2">
    <source>
        <dbReference type="ARBA" id="ARBA00022980"/>
    </source>
</evidence>
<dbReference type="InterPro" id="IPR000266">
    <property type="entry name" value="Ribosomal_uS17"/>
</dbReference>
<dbReference type="EMBL" id="KN817530">
    <property type="protein sequence ID" value="KJA25743.1"/>
    <property type="molecule type" value="Genomic_DNA"/>
</dbReference>
<evidence type="ECO:0000256" key="1">
    <source>
        <dbReference type="ARBA" id="ARBA00010254"/>
    </source>
</evidence>
<dbReference type="SUPFAM" id="SSF50249">
    <property type="entry name" value="Nucleic acid-binding proteins"/>
    <property type="match status" value="1"/>
</dbReference>
<keyword evidence="3" id="KW-0687">Ribonucleoprotein</keyword>
<reference evidence="6" key="1">
    <citation type="submission" date="2014-04" db="EMBL/GenBank/DDBJ databases">
        <title>Evolutionary Origins and Diversification of the Mycorrhizal Mutualists.</title>
        <authorList>
            <consortium name="DOE Joint Genome Institute"/>
            <consortium name="Mycorrhizal Genomics Consortium"/>
            <person name="Kohler A."/>
            <person name="Kuo A."/>
            <person name="Nagy L.G."/>
            <person name="Floudas D."/>
            <person name="Copeland A."/>
            <person name="Barry K.W."/>
            <person name="Cichocki N."/>
            <person name="Veneault-Fourrey C."/>
            <person name="LaButti K."/>
            <person name="Lindquist E.A."/>
            <person name="Lipzen A."/>
            <person name="Lundell T."/>
            <person name="Morin E."/>
            <person name="Murat C."/>
            <person name="Riley R."/>
            <person name="Ohm R."/>
            <person name="Sun H."/>
            <person name="Tunlid A."/>
            <person name="Henrissat B."/>
            <person name="Grigoriev I.V."/>
            <person name="Hibbett D.S."/>
            <person name="Martin F."/>
        </authorList>
    </citation>
    <scope>NUCLEOTIDE SEQUENCE [LARGE SCALE GENOMIC DNA]</scope>
    <source>
        <strain evidence="6">FD-334 SS-4</strain>
    </source>
</reference>
<feature type="region of interest" description="Disordered" evidence="4">
    <location>
        <begin position="88"/>
        <end position="113"/>
    </location>
</feature>
<organism evidence="5 6">
    <name type="scientific">Hypholoma sublateritium (strain FD-334 SS-4)</name>
    <dbReference type="NCBI Taxonomy" id="945553"/>
    <lineage>
        <taxon>Eukaryota</taxon>
        <taxon>Fungi</taxon>
        <taxon>Dikarya</taxon>
        <taxon>Basidiomycota</taxon>
        <taxon>Agaricomycotina</taxon>
        <taxon>Agaricomycetes</taxon>
        <taxon>Agaricomycetidae</taxon>
        <taxon>Agaricales</taxon>
        <taxon>Agaricineae</taxon>
        <taxon>Strophariaceae</taxon>
        <taxon>Hypholoma</taxon>
    </lineage>
</organism>
<accession>A0A0D2MPA9</accession>
<dbReference type="Pfam" id="PF00366">
    <property type="entry name" value="Ribosomal_S17"/>
    <property type="match status" value="1"/>
</dbReference>
<name>A0A0D2MPA9_HYPSF</name>
<evidence type="ECO:0000256" key="3">
    <source>
        <dbReference type="ARBA" id="ARBA00023274"/>
    </source>
</evidence>
<dbReference type="PANTHER" id="PTHR10744">
    <property type="entry name" value="40S RIBOSOMAL PROTEIN S11 FAMILY MEMBER"/>
    <property type="match status" value="1"/>
</dbReference>
<dbReference type="GO" id="GO:0006412">
    <property type="term" value="P:translation"/>
    <property type="evidence" value="ECO:0007669"/>
    <property type="project" value="InterPro"/>
</dbReference>
<dbReference type="CDD" id="cd00364">
    <property type="entry name" value="Ribosomal_uS17"/>
    <property type="match status" value="1"/>
</dbReference>
<dbReference type="PANTHER" id="PTHR10744:SF1">
    <property type="entry name" value="SMALL RIBOSOMAL SUBUNIT PROTEIN US17M"/>
    <property type="match status" value="1"/>
</dbReference>
<dbReference type="InterPro" id="IPR012340">
    <property type="entry name" value="NA-bd_OB-fold"/>
</dbReference>
<evidence type="ECO:0008006" key="7">
    <source>
        <dbReference type="Google" id="ProtNLM"/>
    </source>
</evidence>
<evidence type="ECO:0000256" key="4">
    <source>
        <dbReference type="SAM" id="MobiDB-lite"/>
    </source>
</evidence>
<dbReference type="AlphaFoldDB" id="A0A0D2MPA9"/>